<evidence type="ECO:0000256" key="5">
    <source>
        <dbReference type="ARBA" id="ARBA00022840"/>
    </source>
</evidence>
<comment type="caution">
    <text evidence="6">The sequence shown here is derived from an EMBL/GenBank/DDBJ whole genome shotgun (WGS) entry which is preliminary data.</text>
</comment>
<dbReference type="AlphaFoldDB" id="A0AAV9LNG3"/>
<dbReference type="Gene3D" id="1.20.5.4130">
    <property type="match status" value="1"/>
</dbReference>
<dbReference type="EMBL" id="JAWPEI010000005">
    <property type="protein sequence ID" value="KAK4726782.1"/>
    <property type="molecule type" value="Genomic_DNA"/>
</dbReference>
<keyword evidence="5" id="KW-0067">ATP-binding</keyword>
<evidence type="ECO:0000256" key="4">
    <source>
        <dbReference type="ARBA" id="ARBA00022821"/>
    </source>
</evidence>
<evidence type="ECO:0000256" key="1">
    <source>
        <dbReference type="ARBA" id="ARBA00008894"/>
    </source>
</evidence>
<protein>
    <submittedName>
        <fullName evidence="6">Uncharacterized protein</fullName>
    </submittedName>
</protein>
<keyword evidence="2" id="KW-0433">Leucine-rich repeat</keyword>
<comment type="similarity">
    <text evidence="1">Belongs to the disease resistance NB-LRR family.</text>
</comment>
<evidence type="ECO:0000313" key="7">
    <source>
        <dbReference type="Proteomes" id="UP001311915"/>
    </source>
</evidence>
<evidence type="ECO:0000313" key="6">
    <source>
        <dbReference type="EMBL" id="KAK4726782.1"/>
    </source>
</evidence>
<keyword evidence="3" id="KW-0677">Repeat</keyword>
<dbReference type="Proteomes" id="UP001311915">
    <property type="component" value="Unassembled WGS sequence"/>
</dbReference>
<sequence length="579" mass="67375">MARNDIDNVLDHLRRILSVGDVNRVKIDQIETLEMELRFLQTFLKYSHVLWPNFLVKIKEKATLIVGMLQSIFDGIPYECRTNINVERLLSTLQEFIEGNTSSRLNYELDDIYLLEFMHHLNKNLNDAPRYEVSNRYLRQLIFIQKKIRFRRYLYDPIINGYIDHEKLNGLQTRIMFMVENVGHFCLALWVNNDEDDALNIESKPPYLLFLVVLVELEMKKIFLRELKASNVLMYLRQTKLKNFVVDRNIDVAIEFLLVFLSDVPNHVMNGKRLNEVLAKIGVLVDEMLCVIQMLLAGSTIKDDTSKIDLAMTQVLEKIKHLKAQVEERYKFLKYSPSNEFPTVGGLSFLDSLLRKLNRMLKSESSLDFQMRPHSGIIEEDLSYLTSVFRDVAKRKHKHDEILNDLQRRNVNLAYEAEVSIDSILVQYNALWHLFCSLPAIIKEIKNIRVKVTEMRLKNLPLKTFSVAESSKHLRTQHSNPVNDEEIVGFENEAEELIDYLTRGTRELDVIPIVGMGDKGKRLLLESCTIMTSLFLAMMFEHGASFPKHINGETYYKISLVKLHVPRMKEIGMTSLLTS</sequence>
<dbReference type="CDD" id="cd14798">
    <property type="entry name" value="RX-CC_like"/>
    <property type="match status" value="1"/>
</dbReference>
<proteinExistence type="inferred from homology"/>
<gene>
    <name evidence="6" type="ORF">R3W88_031699</name>
</gene>
<evidence type="ECO:0000256" key="2">
    <source>
        <dbReference type="ARBA" id="ARBA00022614"/>
    </source>
</evidence>
<name>A0AAV9LNG3_9SOLN</name>
<dbReference type="PANTHER" id="PTHR19338">
    <property type="entry name" value="TRANSLOCASE OF INNER MITOCHONDRIAL MEMBRANE 13 HOMOLOG"/>
    <property type="match status" value="1"/>
</dbReference>
<keyword evidence="5" id="KW-0547">Nucleotide-binding</keyword>
<dbReference type="InterPro" id="IPR038005">
    <property type="entry name" value="RX-like_CC"/>
</dbReference>
<dbReference type="PANTHER" id="PTHR19338:SF72">
    <property type="entry name" value="NB-ARC DOMAIN-CONTAINING PROTEIN"/>
    <property type="match status" value="1"/>
</dbReference>
<keyword evidence="4" id="KW-0611">Plant defense</keyword>
<accession>A0AAV9LNG3</accession>
<dbReference type="GO" id="GO:0006952">
    <property type="term" value="P:defense response"/>
    <property type="evidence" value="ECO:0007669"/>
    <property type="project" value="UniProtKB-KW"/>
</dbReference>
<dbReference type="GO" id="GO:0005524">
    <property type="term" value="F:ATP binding"/>
    <property type="evidence" value="ECO:0007669"/>
    <property type="project" value="UniProtKB-KW"/>
</dbReference>
<organism evidence="6 7">
    <name type="scientific">Solanum pinnatisectum</name>
    <name type="common">tansyleaf nightshade</name>
    <dbReference type="NCBI Taxonomy" id="50273"/>
    <lineage>
        <taxon>Eukaryota</taxon>
        <taxon>Viridiplantae</taxon>
        <taxon>Streptophyta</taxon>
        <taxon>Embryophyta</taxon>
        <taxon>Tracheophyta</taxon>
        <taxon>Spermatophyta</taxon>
        <taxon>Magnoliopsida</taxon>
        <taxon>eudicotyledons</taxon>
        <taxon>Gunneridae</taxon>
        <taxon>Pentapetalae</taxon>
        <taxon>asterids</taxon>
        <taxon>lamiids</taxon>
        <taxon>Solanales</taxon>
        <taxon>Solanaceae</taxon>
        <taxon>Solanoideae</taxon>
        <taxon>Solaneae</taxon>
        <taxon>Solanum</taxon>
    </lineage>
</organism>
<evidence type="ECO:0000256" key="3">
    <source>
        <dbReference type="ARBA" id="ARBA00022737"/>
    </source>
</evidence>
<keyword evidence="7" id="KW-1185">Reference proteome</keyword>
<reference evidence="6 7" key="1">
    <citation type="submission" date="2023-10" db="EMBL/GenBank/DDBJ databases">
        <title>Genome-Wide Identification Analysis in wild type Solanum Pinnatisectum Reveals Some Genes Defensing Phytophthora Infestans.</title>
        <authorList>
            <person name="Sun C."/>
        </authorList>
    </citation>
    <scope>NUCLEOTIDE SEQUENCE [LARGE SCALE GENOMIC DNA]</scope>
    <source>
        <strain evidence="6">LQN</strain>
        <tissue evidence="6">Leaf</tissue>
    </source>
</reference>